<feature type="domain" description="Solute-binding protein family 3/N-terminal" evidence="3">
    <location>
        <begin position="50"/>
        <end position="250"/>
    </location>
</feature>
<dbReference type="EMBL" id="JAGINP010000018">
    <property type="protein sequence ID" value="MBP2294863.1"/>
    <property type="molecule type" value="Genomic_DNA"/>
</dbReference>
<reference evidence="4 5" key="1">
    <citation type="submission" date="2021-03" db="EMBL/GenBank/DDBJ databases">
        <title>Genomic Encyclopedia of Type Strains, Phase III (KMG-III): the genomes of soil and plant-associated and newly described type strains.</title>
        <authorList>
            <person name="Whitman W."/>
        </authorList>
    </citation>
    <scope>NUCLEOTIDE SEQUENCE [LARGE SCALE GENOMIC DNA]</scope>
    <source>
        <strain evidence="4 5">IMMIB AFH-6</strain>
    </source>
</reference>
<comment type="caution">
    <text evidence="4">The sequence shown here is derived from an EMBL/GenBank/DDBJ whole genome shotgun (WGS) entry which is preliminary data.</text>
</comment>
<dbReference type="Proteomes" id="UP000781958">
    <property type="component" value="Unassembled WGS sequence"/>
</dbReference>
<dbReference type="PANTHER" id="PTHR35936">
    <property type="entry name" value="MEMBRANE-BOUND LYTIC MUREIN TRANSGLYCOSYLASE F"/>
    <property type="match status" value="1"/>
</dbReference>
<keyword evidence="5" id="KW-1185">Reference proteome</keyword>
<protein>
    <submittedName>
        <fullName evidence="4">Polar amino acid transport system substrate-binding protein</fullName>
    </submittedName>
</protein>
<keyword evidence="1 2" id="KW-0732">Signal</keyword>
<dbReference type="SMART" id="SM00062">
    <property type="entry name" value="PBPb"/>
    <property type="match status" value="1"/>
</dbReference>
<dbReference type="Gene3D" id="3.40.190.10">
    <property type="entry name" value="Periplasmic binding protein-like II"/>
    <property type="match status" value="2"/>
</dbReference>
<evidence type="ECO:0000313" key="4">
    <source>
        <dbReference type="EMBL" id="MBP2294863.1"/>
    </source>
</evidence>
<evidence type="ECO:0000259" key="3">
    <source>
        <dbReference type="SMART" id="SM00062"/>
    </source>
</evidence>
<dbReference type="RefSeq" id="WP_246500869.1">
    <property type="nucleotide sequence ID" value="NZ_JAGINP010000018.1"/>
</dbReference>
<dbReference type="Pfam" id="PF00497">
    <property type="entry name" value="SBP_bac_3"/>
    <property type="match status" value="1"/>
</dbReference>
<feature type="chain" id="PRO_5045443447" evidence="2">
    <location>
        <begin position="20"/>
        <end position="251"/>
    </location>
</feature>
<evidence type="ECO:0000256" key="1">
    <source>
        <dbReference type="ARBA" id="ARBA00022729"/>
    </source>
</evidence>
<dbReference type="SUPFAM" id="SSF53850">
    <property type="entry name" value="Periplasmic binding protein-like II"/>
    <property type="match status" value="1"/>
</dbReference>
<accession>A0ABS4SRY8</accession>
<dbReference type="InterPro" id="IPR001638">
    <property type="entry name" value="Solute-binding_3/MltF_N"/>
</dbReference>
<gene>
    <name evidence="4" type="ORF">J2851_004659</name>
</gene>
<evidence type="ECO:0000256" key="2">
    <source>
        <dbReference type="SAM" id="SignalP"/>
    </source>
</evidence>
<name>A0ABS4SRY8_9PROT</name>
<feature type="signal peptide" evidence="2">
    <location>
        <begin position="1"/>
        <end position="19"/>
    </location>
</feature>
<dbReference type="PANTHER" id="PTHR35936:SF35">
    <property type="entry name" value="L-CYSTINE-BINDING PROTEIN TCYJ"/>
    <property type="match status" value="1"/>
</dbReference>
<proteinExistence type="predicted"/>
<evidence type="ECO:0000313" key="5">
    <source>
        <dbReference type="Proteomes" id="UP000781958"/>
    </source>
</evidence>
<sequence length="251" mass="27121">MRAVLAALMLVATAGPARAALLDSGLDLVTGNDFAPFTGETLPHGGMLTEVVLGAFKAVGLGYEVRFMPWKRGYDGVVAGKYLGSFPYVRTPERESEVLFSDPLMEVRQLVYLSARTPMEFRTPQDFKGHSVCAPVGYALPTELTAMVANGDLVRESPADLPACVRMVATDRVDAFIIDEFTGQAAVANVVAERDIRVADQPYARVGQHLVLSRANPEAPAVMAAFNSGLKKLKESGAFEEIVKRHLGHSR</sequence>
<organism evidence="4 5">
    <name type="scientific">Azospirillum rugosum</name>
    <dbReference type="NCBI Taxonomy" id="416170"/>
    <lineage>
        <taxon>Bacteria</taxon>
        <taxon>Pseudomonadati</taxon>
        <taxon>Pseudomonadota</taxon>
        <taxon>Alphaproteobacteria</taxon>
        <taxon>Rhodospirillales</taxon>
        <taxon>Azospirillaceae</taxon>
        <taxon>Azospirillum</taxon>
    </lineage>
</organism>